<accession>A0ABQ7D776</accession>
<feature type="transmembrane region" description="Helical" evidence="2">
    <location>
        <begin position="143"/>
        <end position="161"/>
    </location>
</feature>
<keyword evidence="2" id="KW-1133">Transmembrane helix</keyword>
<proteinExistence type="predicted"/>
<protein>
    <submittedName>
        <fullName evidence="3">Uncharacterized protein</fullName>
    </submittedName>
</protein>
<dbReference type="Proteomes" id="UP000266723">
    <property type="component" value="Unassembled WGS sequence"/>
</dbReference>
<keyword evidence="2" id="KW-0812">Transmembrane</keyword>
<feature type="compositionally biased region" description="Low complexity" evidence="1">
    <location>
        <begin position="256"/>
        <end position="302"/>
    </location>
</feature>
<reference evidence="3 4" key="1">
    <citation type="journal article" date="2020" name="BMC Genomics">
        <title>Intraspecific diversification of the crop wild relative Brassica cretica Lam. using demographic model selection.</title>
        <authorList>
            <person name="Kioukis A."/>
            <person name="Michalopoulou V.A."/>
            <person name="Briers L."/>
            <person name="Pirintsos S."/>
            <person name="Studholme D.J."/>
            <person name="Pavlidis P."/>
            <person name="Sarris P.F."/>
        </authorList>
    </citation>
    <scope>NUCLEOTIDE SEQUENCE [LARGE SCALE GENOMIC DNA]</scope>
    <source>
        <strain evidence="4">cv. PFS-1207/04</strain>
    </source>
</reference>
<name>A0ABQ7D776_BRACR</name>
<evidence type="ECO:0000313" key="3">
    <source>
        <dbReference type="EMBL" id="KAF3568302.1"/>
    </source>
</evidence>
<keyword evidence="2" id="KW-0472">Membrane</keyword>
<comment type="caution">
    <text evidence="3">The sequence shown here is derived from an EMBL/GenBank/DDBJ whole genome shotgun (WGS) entry which is preliminary data.</text>
</comment>
<feature type="region of interest" description="Disordered" evidence="1">
    <location>
        <begin position="14"/>
        <end position="37"/>
    </location>
</feature>
<dbReference type="EMBL" id="QGKV02000759">
    <property type="protein sequence ID" value="KAF3568302.1"/>
    <property type="molecule type" value="Genomic_DNA"/>
</dbReference>
<evidence type="ECO:0000256" key="2">
    <source>
        <dbReference type="SAM" id="Phobius"/>
    </source>
</evidence>
<gene>
    <name evidence="3" type="ORF">DY000_02013629</name>
</gene>
<keyword evidence="4" id="KW-1185">Reference proteome</keyword>
<evidence type="ECO:0000256" key="1">
    <source>
        <dbReference type="SAM" id="MobiDB-lite"/>
    </source>
</evidence>
<sequence length="315" mass="34565">MALTSRATGFGTCDPYVKEGSRHPPSSDWQHRNPSRRSKCSYLRDKEGRTRNSAGQLINAQGAVIPNVINVAEMNDFDLSREWYDWVPVICWATHNTINMKDSKAINCKRAKREQRGLISEFAFEREQQVGLPLLGPDLSRSGLFHISFFFVIIFGNLTFISSRGCDKPSYQFLGSIGTKDGPLSAIQTLFGTKDGPLSAIRTLLARVAAELTGRSVSAVHAEYMIPVQLLDDIMAKRDEQYVSGEMSRVEEAGTEDTTSTSTDGTTSTSIDSTISTSTNITTSTSVDSTTSKSTNGTTSTSIDDVEKESLWKTS</sequence>
<feature type="region of interest" description="Disordered" evidence="1">
    <location>
        <begin position="246"/>
        <end position="315"/>
    </location>
</feature>
<evidence type="ECO:0000313" key="4">
    <source>
        <dbReference type="Proteomes" id="UP000266723"/>
    </source>
</evidence>
<organism evidence="3 4">
    <name type="scientific">Brassica cretica</name>
    <name type="common">Mustard</name>
    <dbReference type="NCBI Taxonomy" id="69181"/>
    <lineage>
        <taxon>Eukaryota</taxon>
        <taxon>Viridiplantae</taxon>
        <taxon>Streptophyta</taxon>
        <taxon>Embryophyta</taxon>
        <taxon>Tracheophyta</taxon>
        <taxon>Spermatophyta</taxon>
        <taxon>Magnoliopsida</taxon>
        <taxon>eudicotyledons</taxon>
        <taxon>Gunneridae</taxon>
        <taxon>Pentapetalae</taxon>
        <taxon>rosids</taxon>
        <taxon>malvids</taxon>
        <taxon>Brassicales</taxon>
        <taxon>Brassicaceae</taxon>
        <taxon>Brassiceae</taxon>
        <taxon>Brassica</taxon>
    </lineage>
</organism>